<comment type="caution">
    <text evidence="1">The sequence shown here is derived from an EMBL/GenBank/DDBJ whole genome shotgun (WGS) entry which is preliminary data.</text>
</comment>
<evidence type="ECO:0000313" key="1">
    <source>
        <dbReference type="EMBL" id="CAL2079549.1"/>
    </source>
</evidence>
<proteinExistence type="predicted"/>
<dbReference type="RefSeq" id="WP_348710603.1">
    <property type="nucleotide sequence ID" value="NZ_CAXIXY010000003.1"/>
</dbReference>
<accession>A0ABP1EJR1</accession>
<sequence>MKTLTQLKAYEIPRKMLHYINGSDGFNTCEIGCISGCDYGNPGQSVKEFLECADICVDLCAPSILGN</sequence>
<dbReference type="Proteomes" id="UP001497416">
    <property type="component" value="Unassembled WGS sequence"/>
</dbReference>
<gene>
    <name evidence="1" type="ORF">T190607A01A_10882</name>
</gene>
<dbReference type="EMBL" id="CAXIXY010000003">
    <property type="protein sequence ID" value="CAL2079549.1"/>
    <property type="molecule type" value="Genomic_DNA"/>
</dbReference>
<organism evidence="1 2">
    <name type="scientific">Tenacibaculum platacis</name>
    <dbReference type="NCBI Taxonomy" id="3137852"/>
    <lineage>
        <taxon>Bacteria</taxon>
        <taxon>Pseudomonadati</taxon>
        <taxon>Bacteroidota</taxon>
        <taxon>Flavobacteriia</taxon>
        <taxon>Flavobacteriales</taxon>
        <taxon>Flavobacteriaceae</taxon>
        <taxon>Tenacibaculum</taxon>
    </lineage>
</organism>
<keyword evidence="2" id="KW-1185">Reference proteome</keyword>
<protein>
    <submittedName>
        <fullName evidence="1">Uncharacterized protein</fullName>
    </submittedName>
</protein>
<name>A0ABP1EJR1_9FLAO</name>
<reference evidence="1 2" key="1">
    <citation type="submission" date="2024-05" db="EMBL/GenBank/DDBJ databases">
        <authorList>
            <person name="Duchaud E."/>
        </authorList>
    </citation>
    <scope>NUCLEOTIDE SEQUENCE [LARGE SCALE GENOMIC DNA]</scope>
    <source>
        <strain evidence="1">Ena-SAMPLE-TAB-13-05-2024-13:56:06:370-140302</strain>
    </source>
</reference>
<evidence type="ECO:0000313" key="2">
    <source>
        <dbReference type="Proteomes" id="UP001497416"/>
    </source>
</evidence>